<protein>
    <submittedName>
        <fullName evidence="2">Uncharacterized protein</fullName>
    </submittedName>
</protein>
<accession>A0A151XC19</accession>
<dbReference type="EMBL" id="KQ982314">
    <property type="protein sequence ID" value="KYQ57904.1"/>
    <property type="molecule type" value="Genomic_DNA"/>
</dbReference>
<name>A0A151XC19_9HYME</name>
<gene>
    <name evidence="2" type="ORF">ALC60_02953</name>
</gene>
<proteinExistence type="predicted"/>
<keyword evidence="1" id="KW-1133">Transmembrane helix</keyword>
<sequence>LGGNFETVAVTCETNWKDCVIAVTNYLWSEVVSDVVDYLAKEGIIWVLAIAITSTILIRIKYCKNMHTKHAVLNKQILNKVGYKIQDLELKINVLTYKMQYGTWPLPHQICNLNPKLRKIRMTVSNPGDRKNWLKHVLLKYV</sequence>
<evidence type="ECO:0000313" key="2">
    <source>
        <dbReference type="EMBL" id="KYQ57904.1"/>
    </source>
</evidence>
<dbReference type="AlphaFoldDB" id="A0A151XC19"/>
<dbReference type="Proteomes" id="UP000075809">
    <property type="component" value="Unassembled WGS sequence"/>
</dbReference>
<evidence type="ECO:0000256" key="1">
    <source>
        <dbReference type="SAM" id="Phobius"/>
    </source>
</evidence>
<feature type="non-terminal residue" evidence="2">
    <location>
        <position position="1"/>
    </location>
</feature>
<reference evidence="2 3" key="1">
    <citation type="submission" date="2015-09" db="EMBL/GenBank/DDBJ databases">
        <title>Trachymyrmex zeteki WGS genome.</title>
        <authorList>
            <person name="Nygaard S."/>
            <person name="Hu H."/>
            <person name="Boomsma J."/>
            <person name="Zhang G."/>
        </authorList>
    </citation>
    <scope>NUCLEOTIDE SEQUENCE [LARGE SCALE GENOMIC DNA]</scope>
    <source>
        <strain evidence="2">Tzet28-1</strain>
        <tissue evidence="2">Whole body</tissue>
    </source>
</reference>
<feature type="transmembrane region" description="Helical" evidence="1">
    <location>
        <begin position="43"/>
        <end position="60"/>
    </location>
</feature>
<keyword evidence="1" id="KW-0472">Membrane</keyword>
<organism evidence="2 3">
    <name type="scientific">Mycetomoellerius zeteki</name>
    <dbReference type="NCBI Taxonomy" id="64791"/>
    <lineage>
        <taxon>Eukaryota</taxon>
        <taxon>Metazoa</taxon>
        <taxon>Ecdysozoa</taxon>
        <taxon>Arthropoda</taxon>
        <taxon>Hexapoda</taxon>
        <taxon>Insecta</taxon>
        <taxon>Pterygota</taxon>
        <taxon>Neoptera</taxon>
        <taxon>Endopterygota</taxon>
        <taxon>Hymenoptera</taxon>
        <taxon>Apocrita</taxon>
        <taxon>Aculeata</taxon>
        <taxon>Formicoidea</taxon>
        <taxon>Formicidae</taxon>
        <taxon>Myrmicinae</taxon>
        <taxon>Mycetomoellerius</taxon>
    </lineage>
</organism>
<keyword evidence="1" id="KW-0812">Transmembrane</keyword>
<evidence type="ECO:0000313" key="3">
    <source>
        <dbReference type="Proteomes" id="UP000075809"/>
    </source>
</evidence>
<keyword evidence="3" id="KW-1185">Reference proteome</keyword>